<reference evidence="9 10" key="1">
    <citation type="submission" date="2021-10" db="EMBL/GenBank/DDBJ databases">
        <title>Collection of gut derived symbiotic bacterial strains cultured from healthy donors.</title>
        <authorList>
            <person name="Lin H."/>
            <person name="Littmann E."/>
            <person name="Kohout C."/>
            <person name="Pamer E.G."/>
        </authorList>
    </citation>
    <scope>NUCLEOTIDE SEQUENCE [LARGE SCALE GENOMIC DNA]</scope>
    <source>
        <strain evidence="9 10">DFI.1.165</strain>
    </source>
</reference>
<feature type="transmembrane region" description="Helical" evidence="8">
    <location>
        <begin position="353"/>
        <end position="375"/>
    </location>
</feature>
<feature type="transmembrane region" description="Helical" evidence="8">
    <location>
        <begin position="303"/>
        <end position="332"/>
    </location>
</feature>
<feature type="transmembrane region" description="Helical" evidence="8">
    <location>
        <begin position="6"/>
        <end position="24"/>
    </location>
</feature>
<evidence type="ECO:0000256" key="5">
    <source>
        <dbReference type="ARBA" id="ARBA00022989"/>
    </source>
</evidence>
<dbReference type="PANTHER" id="PTHR48086:SF7">
    <property type="entry name" value="SODIUM-SOLUTE SYMPORTER-RELATED"/>
    <property type="match status" value="1"/>
</dbReference>
<evidence type="ECO:0000256" key="7">
    <source>
        <dbReference type="RuleBase" id="RU362091"/>
    </source>
</evidence>
<feature type="transmembrane region" description="Helical" evidence="8">
    <location>
        <begin position="74"/>
        <end position="96"/>
    </location>
</feature>
<evidence type="ECO:0000256" key="4">
    <source>
        <dbReference type="ARBA" id="ARBA00022692"/>
    </source>
</evidence>
<feature type="transmembrane region" description="Helical" evidence="8">
    <location>
        <begin position="119"/>
        <end position="143"/>
    </location>
</feature>
<keyword evidence="4 8" id="KW-0812">Transmembrane</keyword>
<feature type="transmembrane region" description="Helical" evidence="8">
    <location>
        <begin position="155"/>
        <end position="175"/>
    </location>
</feature>
<dbReference type="InterPro" id="IPR050277">
    <property type="entry name" value="Sodium:Solute_Symporter"/>
</dbReference>
<dbReference type="PANTHER" id="PTHR48086">
    <property type="entry name" value="SODIUM/PROLINE SYMPORTER-RELATED"/>
    <property type="match status" value="1"/>
</dbReference>
<comment type="caution">
    <text evidence="9">The sequence shown here is derived from an EMBL/GenBank/DDBJ whole genome shotgun (WGS) entry which is preliminary data.</text>
</comment>
<evidence type="ECO:0000256" key="1">
    <source>
        <dbReference type="ARBA" id="ARBA00004141"/>
    </source>
</evidence>
<proteinExistence type="inferred from homology"/>
<protein>
    <submittedName>
        <fullName evidence="9">Sodium:solute symporter family protein</fullName>
    </submittedName>
</protein>
<feature type="transmembrane region" description="Helical" evidence="8">
    <location>
        <begin position="218"/>
        <end position="236"/>
    </location>
</feature>
<evidence type="ECO:0000313" key="10">
    <source>
        <dbReference type="Proteomes" id="UP001299546"/>
    </source>
</evidence>
<name>A0ABS8DD77_9FIRM</name>
<evidence type="ECO:0000256" key="2">
    <source>
        <dbReference type="ARBA" id="ARBA00006434"/>
    </source>
</evidence>
<feature type="transmembrane region" description="Helical" evidence="8">
    <location>
        <begin position="410"/>
        <end position="428"/>
    </location>
</feature>
<dbReference type="Pfam" id="PF00474">
    <property type="entry name" value="SSF"/>
    <property type="match status" value="1"/>
</dbReference>
<dbReference type="InterPro" id="IPR038377">
    <property type="entry name" value="Na/Glc_symporter_sf"/>
</dbReference>
<keyword evidence="6 8" id="KW-0472">Membrane</keyword>
<comment type="similarity">
    <text evidence="2 7">Belongs to the sodium:solute symporter (SSF) (TC 2.A.21) family.</text>
</comment>
<dbReference type="CDD" id="cd10322">
    <property type="entry name" value="SLC5sbd"/>
    <property type="match status" value="1"/>
</dbReference>
<sequence length="470" mass="50115">MGKISVIDIGVIILYIAFFVGLCVNSNKKMQAKNFTNAGQSLSWFMVAGSTIATTMGGNMVIGKYDMILEAGVAGITSSLFWWVGWVFLLIMAVPLRKSGVSSLPMFLEKRYNTSTKKYSSYCVLISAIASCAATFLAIGVMLEALGLCDRKTGTLIGALVVVLLTLPSGLYGVALTDTIQAIIILVTFGVVFPIMVFRSAGGIETVLASQTPERLSLVKGIAPITMVGWAISYSLSTGAEPNFAQRIFAARSTKDALIGSLTAWGVSLIVAGIITALPALAMKNIFPDITIGSTFTVRYVSTYFPIALKGLILSVLLGLTLTSGDSYLLLLGSTFVDDIVRPKRKNLSDKKILMITRVSCVVFSIILCLIALYVDKIYALFKIGASAYGAGIFFPLILGCFWKKANAKAAGIAMIVGSICSFGFDMFVKVPLGLKVDGVIIGAALNLVIMVGGSIGLYKQSIKNKEARY</sequence>
<feature type="transmembrane region" description="Helical" evidence="8">
    <location>
        <begin position="182"/>
        <end position="198"/>
    </location>
</feature>
<gene>
    <name evidence="9" type="ORF">LIZ65_03625</name>
</gene>
<accession>A0ABS8DD77</accession>
<evidence type="ECO:0000313" key="9">
    <source>
        <dbReference type="EMBL" id="MCB7386369.1"/>
    </source>
</evidence>
<keyword evidence="5 8" id="KW-1133">Transmembrane helix</keyword>
<evidence type="ECO:0000256" key="8">
    <source>
        <dbReference type="SAM" id="Phobius"/>
    </source>
</evidence>
<keyword evidence="10" id="KW-1185">Reference proteome</keyword>
<feature type="transmembrane region" description="Helical" evidence="8">
    <location>
        <begin position="44"/>
        <end position="62"/>
    </location>
</feature>
<evidence type="ECO:0000256" key="6">
    <source>
        <dbReference type="ARBA" id="ARBA00023136"/>
    </source>
</evidence>
<feature type="transmembrane region" description="Helical" evidence="8">
    <location>
        <begin position="381"/>
        <end position="403"/>
    </location>
</feature>
<comment type="subcellular location">
    <subcellularLocation>
        <location evidence="1">Membrane</location>
        <topology evidence="1">Multi-pass membrane protein</topology>
    </subcellularLocation>
</comment>
<dbReference type="PROSITE" id="PS50283">
    <property type="entry name" value="NA_SOLUT_SYMP_3"/>
    <property type="match status" value="1"/>
</dbReference>
<organism evidence="9 10">
    <name type="scientific">Bariatricus massiliensis</name>
    <dbReference type="NCBI Taxonomy" id="1745713"/>
    <lineage>
        <taxon>Bacteria</taxon>
        <taxon>Bacillati</taxon>
        <taxon>Bacillota</taxon>
        <taxon>Clostridia</taxon>
        <taxon>Lachnospirales</taxon>
        <taxon>Lachnospiraceae</taxon>
        <taxon>Bariatricus</taxon>
    </lineage>
</organism>
<keyword evidence="3" id="KW-0813">Transport</keyword>
<feature type="transmembrane region" description="Helical" evidence="8">
    <location>
        <begin position="257"/>
        <end position="283"/>
    </location>
</feature>
<dbReference type="EMBL" id="JAJCIS010000001">
    <property type="protein sequence ID" value="MCB7386369.1"/>
    <property type="molecule type" value="Genomic_DNA"/>
</dbReference>
<dbReference type="Gene3D" id="1.20.1730.10">
    <property type="entry name" value="Sodium/glucose cotransporter"/>
    <property type="match status" value="1"/>
</dbReference>
<evidence type="ECO:0000256" key="3">
    <source>
        <dbReference type="ARBA" id="ARBA00022448"/>
    </source>
</evidence>
<dbReference type="Proteomes" id="UP001299546">
    <property type="component" value="Unassembled WGS sequence"/>
</dbReference>
<dbReference type="InterPro" id="IPR001734">
    <property type="entry name" value="Na/solute_symporter"/>
</dbReference>
<feature type="transmembrane region" description="Helical" evidence="8">
    <location>
        <begin position="440"/>
        <end position="459"/>
    </location>
</feature>
<dbReference type="RefSeq" id="WP_066735452.1">
    <property type="nucleotide sequence ID" value="NZ_JAJCIQ010000001.1"/>
</dbReference>